<accession>A0ABN3KA81</accession>
<evidence type="ECO:0000313" key="2">
    <source>
        <dbReference type="EMBL" id="GAA2453691.1"/>
    </source>
</evidence>
<reference evidence="2 3" key="1">
    <citation type="journal article" date="2019" name="Int. J. Syst. Evol. Microbiol.">
        <title>The Global Catalogue of Microorganisms (GCM) 10K type strain sequencing project: providing services to taxonomists for standard genome sequencing and annotation.</title>
        <authorList>
            <consortium name="The Broad Institute Genomics Platform"/>
            <consortium name="The Broad Institute Genome Sequencing Center for Infectious Disease"/>
            <person name="Wu L."/>
            <person name="Ma J."/>
        </authorList>
    </citation>
    <scope>NUCLEOTIDE SEQUENCE [LARGE SCALE GENOMIC DNA]</scope>
    <source>
        <strain evidence="2 3">JCM 3325</strain>
    </source>
</reference>
<dbReference type="Proteomes" id="UP001501231">
    <property type="component" value="Unassembled WGS sequence"/>
</dbReference>
<evidence type="ECO:0008006" key="4">
    <source>
        <dbReference type="Google" id="ProtNLM"/>
    </source>
</evidence>
<proteinExistence type="predicted"/>
<gene>
    <name evidence="2" type="ORF">GCM10010191_85520</name>
</gene>
<feature type="transmembrane region" description="Helical" evidence="1">
    <location>
        <begin position="80"/>
        <end position="98"/>
    </location>
</feature>
<name>A0ABN3KA81_9ACTN</name>
<sequence length="141" mass="14647">MRRKIELRRVPPRLAAGALILDQGLLIRGADEQTAARLHGMAANVYPFFGKLPPKKFARLLSGGEIALGAALILPGVPAALAGAGLTAFAAGLVGMYLRTPGMRRPGSLGPTQEGTLLAKDVVLLGMGLGLVIDGTARKRD</sequence>
<keyword evidence="1" id="KW-1133">Transmembrane helix</keyword>
<evidence type="ECO:0000256" key="1">
    <source>
        <dbReference type="SAM" id="Phobius"/>
    </source>
</evidence>
<dbReference type="RefSeq" id="WP_344597210.1">
    <property type="nucleotide sequence ID" value="NZ_BAAARW010000039.1"/>
</dbReference>
<dbReference type="EMBL" id="BAAARW010000039">
    <property type="protein sequence ID" value="GAA2453691.1"/>
    <property type="molecule type" value="Genomic_DNA"/>
</dbReference>
<keyword evidence="3" id="KW-1185">Reference proteome</keyword>
<protein>
    <recommendedName>
        <fullName evidence="4">DoxX family membrane protein</fullName>
    </recommendedName>
</protein>
<keyword evidence="1" id="KW-0472">Membrane</keyword>
<comment type="caution">
    <text evidence="2">The sequence shown here is derived from an EMBL/GenBank/DDBJ whole genome shotgun (WGS) entry which is preliminary data.</text>
</comment>
<evidence type="ECO:0000313" key="3">
    <source>
        <dbReference type="Proteomes" id="UP001501231"/>
    </source>
</evidence>
<organism evidence="2 3">
    <name type="scientific">Actinomadura vinacea</name>
    <dbReference type="NCBI Taxonomy" id="115336"/>
    <lineage>
        <taxon>Bacteria</taxon>
        <taxon>Bacillati</taxon>
        <taxon>Actinomycetota</taxon>
        <taxon>Actinomycetes</taxon>
        <taxon>Streptosporangiales</taxon>
        <taxon>Thermomonosporaceae</taxon>
        <taxon>Actinomadura</taxon>
    </lineage>
</organism>
<keyword evidence="1" id="KW-0812">Transmembrane</keyword>